<dbReference type="Proteomes" id="UP000596661">
    <property type="component" value="Chromosome 6"/>
</dbReference>
<reference evidence="2" key="1">
    <citation type="submission" date="2018-11" db="EMBL/GenBank/DDBJ databases">
        <authorList>
            <person name="Grassa J C."/>
        </authorList>
    </citation>
    <scope>NUCLEOTIDE SEQUENCE [LARGE SCALE GENOMIC DNA]</scope>
</reference>
<evidence type="ECO:0000313" key="2">
    <source>
        <dbReference type="EnsemblPlants" id="cds.evm.model.06.809"/>
    </source>
</evidence>
<name>A0A803Q024_CANSA</name>
<evidence type="ECO:0000313" key="3">
    <source>
        <dbReference type="Proteomes" id="UP000596661"/>
    </source>
</evidence>
<protein>
    <submittedName>
        <fullName evidence="2">Uncharacterized protein</fullName>
    </submittedName>
</protein>
<dbReference type="OMA" id="RLFCFIM"/>
<evidence type="ECO:0000256" key="1">
    <source>
        <dbReference type="SAM" id="MobiDB-lite"/>
    </source>
</evidence>
<accession>A0A803Q024</accession>
<dbReference type="EMBL" id="UZAU01000581">
    <property type="status" value="NOT_ANNOTATED_CDS"/>
    <property type="molecule type" value="Genomic_DNA"/>
</dbReference>
<keyword evidence="3" id="KW-1185">Reference proteome</keyword>
<organism evidence="2 3">
    <name type="scientific">Cannabis sativa</name>
    <name type="common">Hemp</name>
    <name type="synonym">Marijuana</name>
    <dbReference type="NCBI Taxonomy" id="3483"/>
    <lineage>
        <taxon>Eukaryota</taxon>
        <taxon>Viridiplantae</taxon>
        <taxon>Streptophyta</taxon>
        <taxon>Embryophyta</taxon>
        <taxon>Tracheophyta</taxon>
        <taxon>Spermatophyta</taxon>
        <taxon>Magnoliopsida</taxon>
        <taxon>eudicotyledons</taxon>
        <taxon>Gunneridae</taxon>
        <taxon>Pentapetalae</taxon>
        <taxon>rosids</taxon>
        <taxon>fabids</taxon>
        <taxon>Rosales</taxon>
        <taxon>Cannabaceae</taxon>
        <taxon>Cannabis</taxon>
    </lineage>
</organism>
<reference evidence="2" key="2">
    <citation type="submission" date="2021-03" db="UniProtKB">
        <authorList>
            <consortium name="EnsemblPlants"/>
        </authorList>
    </citation>
    <scope>IDENTIFICATION</scope>
</reference>
<feature type="region of interest" description="Disordered" evidence="1">
    <location>
        <begin position="150"/>
        <end position="187"/>
    </location>
</feature>
<sequence length="187" mass="21278">MIILQKRTQRMDEKETQPHGICNRIFHFMMNSLVLQAIKRVTLGHQSPSDAATCDKFGIKSDQIIEGTSGKSRTSRARLMLENNNTEDSDKKLSSIQGTKVDKELKNEFKSGVADEITEEGQAALQQKKAPKKMVSINDRVEEIHKIMKKRKRSRSFDKFNSFENGEDDESKPLKSILKVGSKIETH</sequence>
<dbReference type="Gramene" id="evm.model.06.809">
    <property type="protein sequence ID" value="cds.evm.model.06.809"/>
    <property type="gene ID" value="evm.TU.06.809"/>
</dbReference>
<dbReference type="EnsemblPlants" id="evm.model.06.809">
    <property type="protein sequence ID" value="cds.evm.model.06.809"/>
    <property type="gene ID" value="evm.TU.06.809"/>
</dbReference>
<dbReference type="AlphaFoldDB" id="A0A803Q024"/>
<proteinExistence type="predicted"/>